<keyword evidence="3" id="KW-1185">Reference proteome</keyword>
<dbReference type="CDD" id="cd04301">
    <property type="entry name" value="NAT_SF"/>
    <property type="match status" value="1"/>
</dbReference>
<protein>
    <recommendedName>
        <fullName evidence="4">N-acetyltransferase domain-containing protein</fullName>
    </recommendedName>
</protein>
<sequence>MPARSLEPTTHTVATDSPKQPHSPEPLSFETKVYSSSELLTQPWLPALTRAVNEGFSTNSGPINFAQRLSSDIQLSEELGEAGFTAIAFASRSEHSDQSDEVDIIGTASVKGWVNDRDWLPYPTPTPGSHESSGLDGANGNGCGKAEMTREQDPCDGDYEIALVTIKPGANYRKRGIAESLIKACERELVRRLTLQGDKRRSIKLMVKIVKEVNGPYWLKKGFTTVGQKWSPKGTWGSFQEFTMWAMMRELPIE</sequence>
<dbReference type="AlphaFoldDB" id="A0A3A2ZPD1"/>
<accession>A0A3A2ZPD1</accession>
<evidence type="ECO:0000313" key="2">
    <source>
        <dbReference type="EMBL" id="RJE25038.1"/>
    </source>
</evidence>
<organism evidence="2 3">
    <name type="scientific">Aspergillus sclerotialis</name>
    <dbReference type="NCBI Taxonomy" id="2070753"/>
    <lineage>
        <taxon>Eukaryota</taxon>
        <taxon>Fungi</taxon>
        <taxon>Dikarya</taxon>
        <taxon>Ascomycota</taxon>
        <taxon>Pezizomycotina</taxon>
        <taxon>Eurotiomycetes</taxon>
        <taxon>Eurotiomycetidae</taxon>
        <taxon>Eurotiales</taxon>
        <taxon>Aspergillaceae</taxon>
        <taxon>Aspergillus</taxon>
        <taxon>Aspergillus subgen. Polypaecilum</taxon>
    </lineage>
</organism>
<feature type="compositionally biased region" description="Polar residues" evidence="1">
    <location>
        <begin position="7"/>
        <end position="20"/>
    </location>
</feature>
<gene>
    <name evidence="2" type="ORF">PHISCL_02631</name>
</gene>
<feature type="region of interest" description="Disordered" evidence="1">
    <location>
        <begin position="1"/>
        <end position="27"/>
    </location>
</feature>
<dbReference type="Proteomes" id="UP000266188">
    <property type="component" value="Unassembled WGS sequence"/>
</dbReference>
<dbReference type="OrthoDB" id="3794209at2759"/>
<proteinExistence type="predicted"/>
<evidence type="ECO:0000256" key="1">
    <source>
        <dbReference type="SAM" id="MobiDB-lite"/>
    </source>
</evidence>
<feature type="region of interest" description="Disordered" evidence="1">
    <location>
        <begin position="123"/>
        <end position="151"/>
    </location>
</feature>
<reference evidence="3" key="1">
    <citation type="submission" date="2017-02" db="EMBL/GenBank/DDBJ databases">
        <authorList>
            <person name="Tafer H."/>
            <person name="Lopandic K."/>
        </authorList>
    </citation>
    <scope>NUCLEOTIDE SEQUENCE [LARGE SCALE GENOMIC DNA]</scope>
    <source>
        <strain evidence="3">CBS 366.77</strain>
    </source>
</reference>
<comment type="caution">
    <text evidence="2">The sequence shown here is derived from an EMBL/GenBank/DDBJ whole genome shotgun (WGS) entry which is preliminary data.</text>
</comment>
<name>A0A3A2ZPD1_9EURO</name>
<evidence type="ECO:0000313" key="3">
    <source>
        <dbReference type="Proteomes" id="UP000266188"/>
    </source>
</evidence>
<dbReference type="EMBL" id="MVGC01000060">
    <property type="protein sequence ID" value="RJE25038.1"/>
    <property type="molecule type" value="Genomic_DNA"/>
</dbReference>
<evidence type="ECO:0008006" key="4">
    <source>
        <dbReference type="Google" id="ProtNLM"/>
    </source>
</evidence>